<dbReference type="RefSeq" id="WP_091624209.1">
    <property type="nucleotide sequence ID" value="NZ_FNZN01000004.1"/>
</dbReference>
<dbReference type="EMBL" id="FNZN01000004">
    <property type="protein sequence ID" value="SEL62973.1"/>
    <property type="molecule type" value="Genomic_DNA"/>
</dbReference>
<dbReference type="InterPro" id="IPR029057">
    <property type="entry name" value="PRTase-like"/>
</dbReference>
<organism evidence="2 3">
    <name type="scientific">Maribacter orientalis</name>
    <dbReference type="NCBI Taxonomy" id="228957"/>
    <lineage>
        <taxon>Bacteria</taxon>
        <taxon>Pseudomonadati</taxon>
        <taxon>Bacteroidota</taxon>
        <taxon>Flavobacteriia</taxon>
        <taxon>Flavobacteriales</taxon>
        <taxon>Flavobacteriaceae</taxon>
        <taxon>Maribacter</taxon>
    </lineage>
</organism>
<proteinExistence type="predicted"/>
<reference evidence="3" key="1">
    <citation type="submission" date="2016-10" db="EMBL/GenBank/DDBJ databases">
        <authorList>
            <person name="Varghese N."/>
            <person name="Submissions S."/>
        </authorList>
    </citation>
    <scope>NUCLEOTIDE SEQUENCE [LARGE SCALE GENOMIC DNA]</scope>
    <source>
        <strain evidence="3">DSM 16471</strain>
    </source>
</reference>
<accession>A0A1H7RRX9</accession>
<keyword evidence="2" id="KW-0808">Transferase</keyword>
<evidence type="ECO:0000313" key="3">
    <source>
        <dbReference type="Proteomes" id="UP000198990"/>
    </source>
</evidence>
<dbReference type="InterPro" id="IPR000836">
    <property type="entry name" value="PRTase_dom"/>
</dbReference>
<keyword evidence="2" id="KW-0328">Glycosyltransferase</keyword>
<evidence type="ECO:0000313" key="2">
    <source>
        <dbReference type="EMBL" id="SEL62973.1"/>
    </source>
</evidence>
<sequence length="213" mass="23774">MFRDRIDAGRQLSEKLMKFKEEDVVVLAIPRGGLPLGAIVAKTLEAPLDVALTKKIGHPSNKEFAIGAVSLDDIVLTNTMGVTQGYITEETKHIREKLLKRHDEYYKKRLPQNVKNKTVIIVDDGIATGNTLLATIELVSKQRPKKIIVAIPVAPNSAIKKLENTQKIDEVICLQVPYSFQAVGQFYEDFYQVSDQEAIQILEEANTSVKTNL</sequence>
<dbReference type="CDD" id="cd06223">
    <property type="entry name" value="PRTases_typeI"/>
    <property type="match status" value="1"/>
</dbReference>
<dbReference type="STRING" id="228957.SAMN04488008_104378"/>
<keyword evidence="3" id="KW-1185">Reference proteome</keyword>
<protein>
    <submittedName>
        <fullName evidence="2">Predicted phosphoribosyltransferase</fullName>
    </submittedName>
</protein>
<name>A0A1H7RRX9_9FLAO</name>
<dbReference type="AlphaFoldDB" id="A0A1H7RRX9"/>
<evidence type="ECO:0000259" key="1">
    <source>
        <dbReference type="Pfam" id="PF00156"/>
    </source>
</evidence>
<gene>
    <name evidence="2" type="ORF">SAMN04488008_104378</name>
</gene>
<dbReference type="SUPFAM" id="SSF53271">
    <property type="entry name" value="PRTase-like"/>
    <property type="match status" value="1"/>
</dbReference>
<dbReference type="GO" id="GO:0016757">
    <property type="term" value="F:glycosyltransferase activity"/>
    <property type="evidence" value="ECO:0007669"/>
    <property type="project" value="UniProtKB-KW"/>
</dbReference>
<dbReference type="Pfam" id="PF00156">
    <property type="entry name" value="Pribosyltran"/>
    <property type="match status" value="1"/>
</dbReference>
<dbReference type="Proteomes" id="UP000198990">
    <property type="component" value="Unassembled WGS sequence"/>
</dbReference>
<feature type="domain" description="Phosphoribosyltransferase" evidence="1">
    <location>
        <begin position="10"/>
        <end position="173"/>
    </location>
</feature>
<dbReference type="Gene3D" id="3.30.1310.20">
    <property type="entry name" value="PRTase-like"/>
    <property type="match status" value="1"/>
</dbReference>
<dbReference type="Gene3D" id="3.40.50.2020">
    <property type="match status" value="1"/>
</dbReference>
<dbReference type="OrthoDB" id="9810066at2"/>